<protein>
    <submittedName>
        <fullName evidence="1">Uncharacterized protein</fullName>
    </submittedName>
</protein>
<reference evidence="1 2" key="2">
    <citation type="submission" date="2019-01" db="EMBL/GenBank/DDBJ databases">
        <title>Tautonia sociabilis, a novel thermotolerant planctomycete of Isosphaeraceae family, isolated from a 4000 m deep subterranean habitat.</title>
        <authorList>
            <person name="Kovaleva O.L."/>
            <person name="Elcheninov A.G."/>
            <person name="Van Heerden E."/>
            <person name="Toshchakov S.V."/>
            <person name="Novikov A."/>
            <person name="Bonch-Osmolovskaya E.A."/>
            <person name="Kublanov I.V."/>
        </authorList>
    </citation>
    <scope>NUCLEOTIDE SEQUENCE [LARGE SCALE GENOMIC DNA]</scope>
    <source>
        <strain evidence="1 2">GM2012</strain>
    </source>
</reference>
<dbReference type="AlphaFoldDB" id="A0A432MQ24"/>
<sequence>MSNDLDEILDDLFHGCAFAAFVELAFECRGLPDAEATRERAFRYFEEELARKNRLRDERSALEPAA</sequence>
<dbReference type="OrthoDB" id="290665at2"/>
<accession>A0A432MQ24</accession>
<comment type="caution">
    <text evidence="1">The sequence shown here is derived from an EMBL/GenBank/DDBJ whole genome shotgun (WGS) entry which is preliminary data.</text>
</comment>
<dbReference type="RefSeq" id="WP_126723526.1">
    <property type="nucleotide sequence ID" value="NZ_RYZH01000002.1"/>
</dbReference>
<keyword evidence="2" id="KW-1185">Reference proteome</keyword>
<proteinExistence type="predicted"/>
<dbReference type="EMBL" id="RYZH01000002">
    <property type="protein sequence ID" value="RUL89450.1"/>
    <property type="molecule type" value="Genomic_DNA"/>
</dbReference>
<evidence type="ECO:0000313" key="1">
    <source>
        <dbReference type="EMBL" id="RUL89450.1"/>
    </source>
</evidence>
<name>A0A432MQ24_9BACT</name>
<reference evidence="1 2" key="1">
    <citation type="submission" date="2018-12" db="EMBL/GenBank/DDBJ databases">
        <authorList>
            <person name="Toschakov S.V."/>
        </authorList>
    </citation>
    <scope>NUCLEOTIDE SEQUENCE [LARGE SCALE GENOMIC DNA]</scope>
    <source>
        <strain evidence="1 2">GM2012</strain>
    </source>
</reference>
<gene>
    <name evidence="1" type="ORF">TsocGM_01370</name>
</gene>
<organism evidence="1 2">
    <name type="scientific">Tautonia sociabilis</name>
    <dbReference type="NCBI Taxonomy" id="2080755"/>
    <lineage>
        <taxon>Bacteria</taxon>
        <taxon>Pseudomonadati</taxon>
        <taxon>Planctomycetota</taxon>
        <taxon>Planctomycetia</taxon>
        <taxon>Isosphaerales</taxon>
        <taxon>Isosphaeraceae</taxon>
        <taxon>Tautonia</taxon>
    </lineage>
</organism>
<evidence type="ECO:0000313" key="2">
    <source>
        <dbReference type="Proteomes" id="UP000280296"/>
    </source>
</evidence>
<dbReference type="Proteomes" id="UP000280296">
    <property type="component" value="Unassembled WGS sequence"/>
</dbReference>